<evidence type="ECO:0000313" key="3">
    <source>
        <dbReference type="Proteomes" id="UP001597261"/>
    </source>
</evidence>
<gene>
    <name evidence="2" type="ORF">ACFSL4_20265</name>
</gene>
<protein>
    <recommendedName>
        <fullName evidence="4">Lipoprotein</fullName>
    </recommendedName>
</protein>
<feature type="chain" id="PRO_5046400948" description="Lipoprotein" evidence="1">
    <location>
        <begin position="27"/>
        <end position="171"/>
    </location>
</feature>
<evidence type="ECO:0008006" key="4">
    <source>
        <dbReference type="Google" id="ProtNLM"/>
    </source>
</evidence>
<dbReference type="EMBL" id="JBHUDX010000053">
    <property type="protein sequence ID" value="MFD1660479.1"/>
    <property type="molecule type" value="Genomic_DNA"/>
</dbReference>
<evidence type="ECO:0000313" key="2">
    <source>
        <dbReference type="EMBL" id="MFD1660479.1"/>
    </source>
</evidence>
<sequence length="171" mass="17407">MRIRASVAVVTGALALTALAVPAAQAADPAPSFGAGAAKVLQTAHAASGRTAFGVTTAATATAADGQPYALDVSVSTVKTGKAHKVGTTNHVAVPVSYRLTHGADVDVTAADFENGPFLYKGSYAKTVCSDKYGNVKATTTAKYDGYWRFSFAGTTTTPAVNATGDYVDVR</sequence>
<dbReference type="Proteomes" id="UP001597261">
    <property type="component" value="Unassembled WGS sequence"/>
</dbReference>
<name>A0ABW4ISX4_9ACTN</name>
<accession>A0ABW4ISX4</accession>
<reference evidence="3" key="1">
    <citation type="journal article" date="2019" name="Int. J. Syst. Evol. Microbiol.">
        <title>The Global Catalogue of Microorganisms (GCM) 10K type strain sequencing project: providing services to taxonomists for standard genome sequencing and annotation.</title>
        <authorList>
            <consortium name="The Broad Institute Genomics Platform"/>
            <consortium name="The Broad Institute Genome Sequencing Center for Infectious Disease"/>
            <person name="Wu L."/>
            <person name="Ma J."/>
        </authorList>
    </citation>
    <scope>NUCLEOTIDE SEQUENCE [LARGE SCALE GENOMIC DNA]</scope>
    <source>
        <strain evidence="3">CGMCC 1.12470</strain>
    </source>
</reference>
<proteinExistence type="predicted"/>
<feature type="signal peptide" evidence="1">
    <location>
        <begin position="1"/>
        <end position="26"/>
    </location>
</feature>
<evidence type="ECO:0000256" key="1">
    <source>
        <dbReference type="SAM" id="SignalP"/>
    </source>
</evidence>
<comment type="caution">
    <text evidence="2">The sequence shown here is derived from an EMBL/GenBank/DDBJ whole genome shotgun (WGS) entry which is preliminary data.</text>
</comment>
<organism evidence="2 3">
    <name type="scientific">Streptomyces caeni</name>
    <dbReference type="NCBI Taxonomy" id="2307231"/>
    <lineage>
        <taxon>Bacteria</taxon>
        <taxon>Bacillati</taxon>
        <taxon>Actinomycetota</taxon>
        <taxon>Actinomycetes</taxon>
        <taxon>Kitasatosporales</taxon>
        <taxon>Streptomycetaceae</taxon>
        <taxon>Streptomyces</taxon>
    </lineage>
</organism>
<keyword evidence="1" id="KW-0732">Signal</keyword>
<dbReference type="RefSeq" id="WP_381084600.1">
    <property type="nucleotide sequence ID" value="NZ_JBHUDX010000053.1"/>
</dbReference>
<keyword evidence="3" id="KW-1185">Reference proteome</keyword>